<sequence length="133" mass="14826">MSNAKARKDNFALPGTSRTAAQEKSSSIYGLHPMFSSAEISTETHIPRPLIPLIDRVANSGAMLLSFLAEKSLPFSDLLQLIKGMSHDKKELIRITMHRTPASYKLRFGVSKTITENVVEDLKKGKFLLRVNK</sequence>
<evidence type="ECO:0000313" key="2">
    <source>
        <dbReference type="Proteomes" id="UP000499080"/>
    </source>
</evidence>
<dbReference type="Proteomes" id="UP000499080">
    <property type="component" value="Unassembled WGS sequence"/>
</dbReference>
<reference evidence="1 2" key="1">
    <citation type="journal article" date="2019" name="Sci. Rep.">
        <title>Orb-weaving spider Araneus ventricosus genome elucidates the spidroin gene catalogue.</title>
        <authorList>
            <person name="Kono N."/>
            <person name="Nakamura H."/>
            <person name="Ohtoshi R."/>
            <person name="Moran D.A.P."/>
            <person name="Shinohara A."/>
            <person name="Yoshida Y."/>
            <person name="Fujiwara M."/>
            <person name="Mori M."/>
            <person name="Tomita M."/>
            <person name="Arakawa K."/>
        </authorList>
    </citation>
    <scope>NUCLEOTIDE SEQUENCE [LARGE SCALE GENOMIC DNA]</scope>
</reference>
<accession>A0A4Y2DF66</accession>
<keyword evidence="2" id="KW-1185">Reference proteome</keyword>
<dbReference type="EMBL" id="BGPR01000359">
    <property type="protein sequence ID" value="GBM15433.1"/>
    <property type="molecule type" value="Genomic_DNA"/>
</dbReference>
<protein>
    <submittedName>
        <fullName evidence="1">Uncharacterized protein</fullName>
    </submittedName>
</protein>
<evidence type="ECO:0000313" key="1">
    <source>
        <dbReference type="EMBL" id="GBM15433.1"/>
    </source>
</evidence>
<comment type="caution">
    <text evidence="1">The sequence shown here is derived from an EMBL/GenBank/DDBJ whole genome shotgun (WGS) entry which is preliminary data.</text>
</comment>
<name>A0A4Y2DF66_ARAVE</name>
<proteinExistence type="predicted"/>
<gene>
    <name evidence="1" type="ORF">AVEN_199681_1</name>
</gene>
<dbReference type="AlphaFoldDB" id="A0A4Y2DF66"/>
<organism evidence="1 2">
    <name type="scientific">Araneus ventricosus</name>
    <name type="common">Orbweaver spider</name>
    <name type="synonym">Epeira ventricosa</name>
    <dbReference type="NCBI Taxonomy" id="182803"/>
    <lineage>
        <taxon>Eukaryota</taxon>
        <taxon>Metazoa</taxon>
        <taxon>Ecdysozoa</taxon>
        <taxon>Arthropoda</taxon>
        <taxon>Chelicerata</taxon>
        <taxon>Arachnida</taxon>
        <taxon>Araneae</taxon>
        <taxon>Araneomorphae</taxon>
        <taxon>Entelegynae</taxon>
        <taxon>Araneoidea</taxon>
        <taxon>Araneidae</taxon>
        <taxon>Araneus</taxon>
    </lineage>
</organism>